<dbReference type="InterPro" id="IPR038766">
    <property type="entry name" value="Membrane_comp_ABC_pdt"/>
</dbReference>
<evidence type="ECO:0000259" key="9">
    <source>
        <dbReference type="Pfam" id="PF12704"/>
    </source>
</evidence>
<feature type="transmembrane region" description="Helical" evidence="7">
    <location>
        <begin position="1006"/>
        <end position="1026"/>
    </location>
</feature>
<keyword evidence="4 7" id="KW-1133">Transmembrane helix</keyword>
<dbReference type="PANTHER" id="PTHR30287:SF1">
    <property type="entry name" value="INNER MEMBRANE PROTEIN"/>
    <property type="match status" value="1"/>
</dbReference>
<dbReference type="Proteomes" id="UP000824065">
    <property type="component" value="Unassembled WGS sequence"/>
</dbReference>
<evidence type="ECO:0000256" key="3">
    <source>
        <dbReference type="ARBA" id="ARBA00022692"/>
    </source>
</evidence>
<proteinExistence type="predicted"/>
<dbReference type="InterPro" id="IPR025857">
    <property type="entry name" value="MacB_PCD"/>
</dbReference>
<accession>A0A9D2FIA6</accession>
<dbReference type="AlphaFoldDB" id="A0A9D2FIA6"/>
<sequence>MWRELAANKSRFASVFGIVLLGVMMLSGLLSVAPGMRRAGQDWYSGQNVFDLRVVSTLGLSQEDIDAIAATEGVEAVMPVKQVDCEGSFRGGSTLAVRVQQLPVYPTLADKANMNRLVLESGRMPETAGECVVQVLDAGAAGSLRVGDVIELDTEGVDGLGSGQLTVVGFVKDPLYFSTETESTTAGNGALGLAAYVPDGSLEMDYYAACYIKAAGADAYDNYSDEYQAAVDAVAARLEEIAPLRAEARRESLIADAESQLADARAEFDRQEADAQAQLAEAEAQLNDAKAQLEAGEAEYESGKAQLEAQKAALPDNMASGASQLVDAQRQVLEFEAQLEQIKQLVTLKGVADPMLGYAEDILHNAETALEEAEPDDINYVELRDLLARAQALYDSTYNQLAGYQAQLDEGKRQMYAQGLISAPDLSNEELVTEAEAALREMKLQVLEGQLALNTGNAEAFTAFDAAEAQLEAARAQLDEGWAEYNDGAAQFAEEKASAEAQLADARRQLNDAAEQVDDIAAAEWYVLDRGSIVSIVFYEQNADRIESIARVFPIFFFLVAALVASTTMTRMVEENRTQMGTFKALGYTDSEITAKYMVYGTAAGLLGCAAGMALGFAGVPAVIWWAYSTVFDLPTFRLRVYPLLAVLSVVISIGVVGLTTLAACRVSLKEKPAALLLPRAPAAGKRIFLERVRPLWRRMSFSQKTTARNMFRYKKRFYMTVLGVAGCTALLLIGFGLQDSIVEIVSRQYGTIQKADLTVSLSSDKALDLDGGLTDTLAARDEVESWGAFYTRTVSVYDSRESTSDLSVTLVAADGPQKVTEYFTLRSPAGSELPFIDGSVVLSEKTAELLGVSAGDSIWVQGTDGSRVELTLTGVAQNYLGAYLYVTENTLQRLVADPAWNTVYVRTTCQNDTERETLSTVLLGCNYVSGTSFAADTAAMYDSTITCINYVVLLIIVCAAALAAVVLYNLISVNIGERKKELATIKVLGFFDKEVYRYIFREIELLSVIGAVLGLGIGAAMHQFVIRTVESEQMMFIRMLEPTSFLYSVALTLLFTVVVCRLMRRQVRSISMVESMKAPE</sequence>
<evidence type="ECO:0000256" key="4">
    <source>
        <dbReference type="ARBA" id="ARBA00022989"/>
    </source>
</evidence>
<feature type="transmembrane region" description="Helical" evidence="7">
    <location>
        <begin position="606"/>
        <end position="628"/>
    </location>
</feature>
<feature type="coiled-coil region" evidence="6">
    <location>
        <begin position="254"/>
        <end position="345"/>
    </location>
</feature>
<feature type="transmembrane region" description="Helical" evidence="7">
    <location>
        <begin position="12"/>
        <end position="33"/>
    </location>
</feature>
<evidence type="ECO:0000313" key="10">
    <source>
        <dbReference type="EMBL" id="HIZ58988.1"/>
    </source>
</evidence>
<feature type="transmembrane region" description="Helical" evidence="7">
    <location>
        <begin position="552"/>
        <end position="570"/>
    </location>
</feature>
<feature type="domain" description="MacB-like periplasmic core" evidence="9">
    <location>
        <begin position="722"/>
        <end position="914"/>
    </location>
</feature>
<organism evidence="10 11">
    <name type="scientific">Candidatus Faecalibacterium gallistercoris</name>
    <dbReference type="NCBI Taxonomy" id="2838579"/>
    <lineage>
        <taxon>Bacteria</taxon>
        <taxon>Bacillati</taxon>
        <taxon>Bacillota</taxon>
        <taxon>Clostridia</taxon>
        <taxon>Eubacteriales</taxon>
        <taxon>Oscillospiraceae</taxon>
        <taxon>Faecalibacterium</taxon>
    </lineage>
</organism>
<evidence type="ECO:0000256" key="6">
    <source>
        <dbReference type="SAM" id="Coils"/>
    </source>
</evidence>
<comment type="subcellular location">
    <subcellularLocation>
        <location evidence="1">Cell membrane</location>
        <topology evidence="1">Multi-pass membrane protein</topology>
    </subcellularLocation>
</comment>
<feature type="transmembrane region" description="Helical" evidence="7">
    <location>
        <begin position="640"/>
        <end position="664"/>
    </location>
</feature>
<protein>
    <submittedName>
        <fullName evidence="10">ABC transporter permease</fullName>
    </submittedName>
</protein>
<reference evidence="10" key="1">
    <citation type="journal article" date="2021" name="PeerJ">
        <title>Extensive microbial diversity within the chicken gut microbiome revealed by metagenomics and culture.</title>
        <authorList>
            <person name="Gilroy R."/>
            <person name="Ravi A."/>
            <person name="Getino M."/>
            <person name="Pursley I."/>
            <person name="Horton D.L."/>
            <person name="Alikhan N.F."/>
            <person name="Baker D."/>
            <person name="Gharbi K."/>
            <person name="Hall N."/>
            <person name="Watson M."/>
            <person name="Adriaenssens E.M."/>
            <person name="Foster-Nyarko E."/>
            <person name="Jarju S."/>
            <person name="Secka A."/>
            <person name="Antonio M."/>
            <person name="Oren A."/>
            <person name="Chaudhuri R.R."/>
            <person name="La Ragione R."/>
            <person name="Hildebrand F."/>
            <person name="Pallen M.J."/>
        </authorList>
    </citation>
    <scope>NUCLEOTIDE SEQUENCE</scope>
    <source>
        <strain evidence="10">ChiBcec16-3735</strain>
    </source>
</reference>
<comment type="caution">
    <text evidence="10">The sequence shown here is derived from an EMBL/GenBank/DDBJ whole genome shotgun (WGS) entry which is preliminary data.</text>
</comment>
<dbReference type="Pfam" id="PF02687">
    <property type="entry name" value="FtsX"/>
    <property type="match status" value="2"/>
</dbReference>
<keyword evidence="5 7" id="KW-0472">Membrane</keyword>
<evidence type="ECO:0000256" key="2">
    <source>
        <dbReference type="ARBA" id="ARBA00022475"/>
    </source>
</evidence>
<feature type="transmembrane region" description="Helical" evidence="7">
    <location>
        <begin position="1046"/>
        <end position="1064"/>
    </location>
</feature>
<feature type="transmembrane region" description="Helical" evidence="7">
    <location>
        <begin position="718"/>
        <end position="738"/>
    </location>
</feature>
<feature type="domain" description="MacB-like periplasmic core" evidence="9">
    <location>
        <begin position="19"/>
        <end position="223"/>
    </location>
</feature>
<feature type="coiled-coil region" evidence="6">
    <location>
        <begin position="457"/>
        <end position="523"/>
    </location>
</feature>
<feature type="transmembrane region" description="Helical" evidence="7">
    <location>
        <begin position="951"/>
        <end position="972"/>
    </location>
</feature>
<evidence type="ECO:0000256" key="1">
    <source>
        <dbReference type="ARBA" id="ARBA00004651"/>
    </source>
</evidence>
<feature type="domain" description="ABC3 transporter permease C-terminal" evidence="8">
    <location>
        <begin position="955"/>
        <end position="1072"/>
    </location>
</feature>
<dbReference type="PANTHER" id="PTHR30287">
    <property type="entry name" value="MEMBRANE COMPONENT OF PREDICTED ABC SUPERFAMILY METABOLITE UPTAKE TRANSPORTER"/>
    <property type="match status" value="1"/>
</dbReference>
<evidence type="ECO:0000256" key="5">
    <source>
        <dbReference type="ARBA" id="ARBA00023136"/>
    </source>
</evidence>
<feature type="domain" description="ABC3 transporter permease C-terminal" evidence="8">
    <location>
        <begin position="552"/>
        <end position="671"/>
    </location>
</feature>
<keyword evidence="3 7" id="KW-0812">Transmembrane</keyword>
<reference evidence="10" key="2">
    <citation type="submission" date="2021-04" db="EMBL/GenBank/DDBJ databases">
        <authorList>
            <person name="Gilroy R."/>
        </authorList>
    </citation>
    <scope>NUCLEOTIDE SEQUENCE</scope>
    <source>
        <strain evidence="10">ChiBcec16-3735</strain>
    </source>
</reference>
<evidence type="ECO:0000256" key="7">
    <source>
        <dbReference type="SAM" id="Phobius"/>
    </source>
</evidence>
<keyword evidence="2" id="KW-1003">Cell membrane</keyword>
<dbReference type="GO" id="GO:0005886">
    <property type="term" value="C:plasma membrane"/>
    <property type="evidence" value="ECO:0007669"/>
    <property type="project" value="UniProtKB-SubCell"/>
</dbReference>
<gene>
    <name evidence="10" type="ORF">H9725_10560</name>
</gene>
<evidence type="ECO:0000313" key="11">
    <source>
        <dbReference type="Proteomes" id="UP000824065"/>
    </source>
</evidence>
<keyword evidence="6" id="KW-0175">Coiled coil</keyword>
<dbReference type="InterPro" id="IPR003838">
    <property type="entry name" value="ABC3_permease_C"/>
</dbReference>
<dbReference type="EMBL" id="DXBJ01000079">
    <property type="protein sequence ID" value="HIZ58988.1"/>
    <property type="molecule type" value="Genomic_DNA"/>
</dbReference>
<evidence type="ECO:0000259" key="8">
    <source>
        <dbReference type="Pfam" id="PF02687"/>
    </source>
</evidence>
<dbReference type="Pfam" id="PF12704">
    <property type="entry name" value="MacB_PCD"/>
    <property type="match status" value="2"/>
</dbReference>
<name>A0A9D2FIA6_9FIRM</name>